<evidence type="ECO:0000259" key="1">
    <source>
        <dbReference type="Pfam" id="PF04909"/>
    </source>
</evidence>
<organism evidence="2 3">
    <name type="scientific">Zestomonas carbonaria</name>
    <dbReference type="NCBI Taxonomy" id="2762745"/>
    <lineage>
        <taxon>Bacteria</taxon>
        <taxon>Pseudomonadati</taxon>
        <taxon>Pseudomonadota</taxon>
        <taxon>Gammaproteobacteria</taxon>
        <taxon>Pseudomonadales</taxon>
        <taxon>Pseudomonadaceae</taxon>
        <taxon>Zestomonas</taxon>
    </lineage>
</organism>
<dbReference type="Gene3D" id="3.20.20.140">
    <property type="entry name" value="Metal-dependent hydrolases"/>
    <property type="match status" value="1"/>
</dbReference>
<dbReference type="EMBL" id="CAJFCI010000028">
    <property type="protein sequence ID" value="CAD5106921.1"/>
    <property type="molecule type" value="Genomic_DNA"/>
</dbReference>
<dbReference type="PANTHER" id="PTHR35563">
    <property type="entry name" value="BARREL METAL-DEPENDENT HYDROLASE, PUTATIVE (AFU_ORTHOLOGUE AFUA_1G16240)-RELATED"/>
    <property type="match status" value="1"/>
</dbReference>
<dbReference type="InterPro" id="IPR006680">
    <property type="entry name" value="Amidohydro-rel"/>
</dbReference>
<protein>
    <submittedName>
        <fullName evidence="2">2-pyrone-4,6-dicarbaxylate hydrolase</fullName>
        <ecNumber evidence="2">3.1.1.57</ecNumber>
    </submittedName>
</protein>
<reference evidence="2 3" key="1">
    <citation type="submission" date="2020-08" db="EMBL/GenBank/DDBJ databases">
        <authorList>
            <person name="Criscuolo A."/>
        </authorList>
    </citation>
    <scope>NUCLEOTIDE SEQUENCE [LARGE SCALE GENOMIC DNA]</scope>
    <source>
        <strain evidence="2">CIP111764</strain>
    </source>
</reference>
<gene>
    <name evidence="2" type="primary">pmdD</name>
    <name evidence="2" type="ORF">PSEWESI4_01189</name>
</gene>
<dbReference type="InterPro" id="IPR052358">
    <property type="entry name" value="Aro_Compnd_Degr_Hydrolases"/>
</dbReference>
<dbReference type="GO" id="GO:0047554">
    <property type="term" value="F:2-pyrone-4,6-dicarboxylate lactonase activity"/>
    <property type="evidence" value="ECO:0007669"/>
    <property type="project" value="UniProtKB-EC"/>
</dbReference>
<dbReference type="CDD" id="cd01311">
    <property type="entry name" value="PDC_hydrolase"/>
    <property type="match status" value="1"/>
</dbReference>
<dbReference type="InterPro" id="IPR032466">
    <property type="entry name" value="Metal_Hydrolase"/>
</dbReference>
<accession>A0A7U7EL85</accession>
<keyword evidence="2" id="KW-0378">Hydrolase</keyword>
<dbReference type="SUPFAM" id="SSF51556">
    <property type="entry name" value="Metallo-dependent hydrolases"/>
    <property type="match status" value="1"/>
</dbReference>
<dbReference type="AlphaFoldDB" id="A0A7U7EL85"/>
<dbReference type="InterPro" id="IPR047874">
    <property type="entry name" value="GLI/LigI"/>
</dbReference>
<sequence length="294" mass="32622">MNPATIPVCQAADPAVRAPRFDVPALACDTHAHVFGPQHRYAYTANRTYTPPDAPLADYLALHRRLGIERGVLVQPSVYGTDNQAMLDALAQLGEHYRGVAVIDPDIDDRELQRLHQAGIRGVRVNLLFKGGISFADVERIAARIQPLGWHVQALLDVSEFDDLQRRLGSLPVDVVIDHMGHMDTAKGLGHPGFQALLQLLASGRCWVKLSAAYRFTRETATPYRDVLPVAQALVRTAPERMLWGSDWPHPFVHIPMPNDGALLDMLADWVPDAGLREQILVHNPARLYGFPRP</sequence>
<dbReference type="RefSeq" id="WP_187670277.1">
    <property type="nucleotide sequence ID" value="NZ_CAJFCI010000028.1"/>
</dbReference>
<feature type="domain" description="Amidohydrolase-related" evidence="1">
    <location>
        <begin position="28"/>
        <end position="291"/>
    </location>
</feature>
<evidence type="ECO:0000313" key="3">
    <source>
        <dbReference type="Proteomes" id="UP000583387"/>
    </source>
</evidence>
<keyword evidence="3" id="KW-1185">Reference proteome</keyword>
<name>A0A7U7EL85_9GAMM</name>
<dbReference type="PANTHER" id="PTHR35563:SF2">
    <property type="entry name" value="BARREL METAL-DEPENDENT HYDROLASE, PUTATIVE (AFU_ORTHOLOGUE AFUA_1G16240)-RELATED"/>
    <property type="match status" value="1"/>
</dbReference>
<dbReference type="Pfam" id="PF04909">
    <property type="entry name" value="Amidohydro_2"/>
    <property type="match status" value="1"/>
</dbReference>
<dbReference type="EC" id="3.1.1.57" evidence="2"/>
<comment type="caution">
    <text evidence="2">The sequence shown here is derived from an EMBL/GenBank/DDBJ whole genome shotgun (WGS) entry which is preliminary data.</text>
</comment>
<dbReference type="Proteomes" id="UP000583387">
    <property type="component" value="Unassembled WGS sequence"/>
</dbReference>
<proteinExistence type="predicted"/>
<evidence type="ECO:0000313" key="2">
    <source>
        <dbReference type="EMBL" id="CAD5106921.1"/>
    </source>
</evidence>